<feature type="domain" description="HTH lysR-type" evidence="5">
    <location>
        <begin position="1"/>
        <end position="56"/>
    </location>
</feature>
<dbReference type="GO" id="GO:0003700">
    <property type="term" value="F:DNA-binding transcription factor activity"/>
    <property type="evidence" value="ECO:0007669"/>
    <property type="project" value="InterPro"/>
</dbReference>
<evidence type="ECO:0000256" key="4">
    <source>
        <dbReference type="ARBA" id="ARBA00023163"/>
    </source>
</evidence>
<dbReference type="KEGG" id="vck:PG915_17510"/>
<evidence type="ECO:0000313" key="6">
    <source>
        <dbReference type="EMBL" id="XCD19018.1"/>
    </source>
</evidence>
<evidence type="ECO:0000256" key="2">
    <source>
        <dbReference type="ARBA" id="ARBA00023015"/>
    </source>
</evidence>
<dbReference type="PRINTS" id="PR00039">
    <property type="entry name" value="HTHLYSR"/>
</dbReference>
<dbReference type="InterPro" id="IPR036388">
    <property type="entry name" value="WH-like_DNA-bd_sf"/>
</dbReference>
<evidence type="ECO:0000259" key="5">
    <source>
        <dbReference type="PROSITE" id="PS50931"/>
    </source>
</evidence>
<comment type="similarity">
    <text evidence="1">Belongs to the LysR transcriptional regulatory family.</text>
</comment>
<evidence type="ECO:0000256" key="3">
    <source>
        <dbReference type="ARBA" id="ARBA00023125"/>
    </source>
</evidence>
<dbReference type="InterPro" id="IPR050389">
    <property type="entry name" value="LysR-type_TF"/>
</dbReference>
<accession>A0AAU8BTZ2</accession>
<dbReference type="PANTHER" id="PTHR30118:SF7">
    <property type="entry name" value="TRANSCRIPTIONAL REGULATOR LYSR FAMILY"/>
    <property type="match status" value="1"/>
</dbReference>
<dbReference type="InterPro" id="IPR036390">
    <property type="entry name" value="WH_DNA-bd_sf"/>
</dbReference>
<dbReference type="RefSeq" id="WP_353500148.1">
    <property type="nucleotide sequence ID" value="NZ_CP115921.1"/>
</dbReference>
<dbReference type="SUPFAM" id="SSF46785">
    <property type="entry name" value="Winged helix' DNA-binding domain"/>
    <property type="match status" value="1"/>
</dbReference>
<dbReference type="SUPFAM" id="SSF53850">
    <property type="entry name" value="Periplasmic binding protein-like II"/>
    <property type="match status" value="1"/>
</dbReference>
<dbReference type="Pfam" id="PF00126">
    <property type="entry name" value="HTH_1"/>
    <property type="match status" value="1"/>
</dbReference>
<dbReference type="AlphaFoldDB" id="A0AAU8BTZ2"/>
<dbReference type="InterPro" id="IPR005119">
    <property type="entry name" value="LysR_subst-bd"/>
</dbReference>
<dbReference type="PANTHER" id="PTHR30118">
    <property type="entry name" value="HTH-TYPE TRANSCRIPTIONAL REGULATOR LEUO-RELATED"/>
    <property type="match status" value="1"/>
</dbReference>
<name>A0AAU8BTZ2_9VIBR</name>
<dbReference type="EMBL" id="CP115921">
    <property type="protein sequence ID" value="XCD19018.1"/>
    <property type="molecule type" value="Genomic_DNA"/>
</dbReference>
<dbReference type="PROSITE" id="PS50931">
    <property type="entry name" value="HTH_LYSR"/>
    <property type="match status" value="1"/>
</dbReference>
<dbReference type="GO" id="GO:0003677">
    <property type="term" value="F:DNA binding"/>
    <property type="evidence" value="ECO:0007669"/>
    <property type="project" value="UniProtKB-KW"/>
</dbReference>
<dbReference type="CDD" id="cd08417">
    <property type="entry name" value="PBP2_Nitroaromatics_like"/>
    <property type="match status" value="1"/>
</dbReference>
<keyword evidence="4" id="KW-0804">Transcription</keyword>
<sequence length="304" mass="34972">MNLLSCFQVIMEERNISRAAERLFLTQSAVSKQLTRLRGWFDDPLFERSPKGLFPTPKALQIAPQVESILLQVDMLSWQEDFDPGESERLFQFELVETAYSSIYSNVVIEALEQAPSIQLKTKTWDQQTFERLLKRDADFGIGMVEYDERASNQVHKLPKDLECVELVRDYSVCLMRPDHPALKIDWDVTAFTQYRHIHVVTGGVGSWLLMDILNKRDIPLDIALNVPDVESAISVCRHSDLLMCYPYSAVKHIVAEGTLVAKPIPIELEPGALFLFWHKFFNTDPSHVWMRKLVEMTCRNNGN</sequence>
<dbReference type="InterPro" id="IPR037402">
    <property type="entry name" value="YidZ_PBP2"/>
</dbReference>
<gene>
    <name evidence="6" type="ORF">PG915_17510</name>
</gene>
<dbReference type="Gene3D" id="3.40.190.10">
    <property type="entry name" value="Periplasmic binding protein-like II"/>
    <property type="match status" value="2"/>
</dbReference>
<reference evidence="6" key="1">
    <citation type="submission" date="2023-01" db="EMBL/GenBank/DDBJ databases">
        <title>Vibrio sp. CB1-14 genome sequencing.</title>
        <authorList>
            <person name="Otstavnykh N."/>
            <person name="Isaeva M."/>
            <person name="Meleshko D."/>
        </authorList>
    </citation>
    <scope>NUCLEOTIDE SEQUENCE</scope>
    <source>
        <strain evidence="6">CB1-14</strain>
    </source>
</reference>
<evidence type="ECO:0000256" key="1">
    <source>
        <dbReference type="ARBA" id="ARBA00009437"/>
    </source>
</evidence>
<organism evidence="6">
    <name type="scientific">Vibrio chaetopteri</name>
    <dbReference type="NCBI Taxonomy" id="3016528"/>
    <lineage>
        <taxon>Bacteria</taxon>
        <taxon>Pseudomonadati</taxon>
        <taxon>Pseudomonadota</taxon>
        <taxon>Gammaproteobacteria</taxon>
        <taxon>Vibrionales</taxon>
        <taxon>Vibrionaceae</taxon>
        <taxon>Vibrio</taxon>
    </lineage>
</organism>
<dbReference type="InterPro" id="IPR000847">
    <property type="entry name" value="LysR_HTH_N"/>
</dbReference>
<keyword evidence="2" id="KW-0805">Transcription regulation</keyword>
<dbReference type="Pfam" id="PF03466">
    <property type="entry name" value="LysR_substrate"/>
    <property type="match status" value="1"/>
</dbReference>
<protein>
    <submittedName>
        <fullName evidence="6">LysR family transcriptional regulator</fullName>
    </submittedName>
</protein>
<dbReference type="Gene3D" id="1.10.10.10">
    <property type="entry name" value="Winged helix-like DNA-binding domain superfamily/Winged helix DNA-binding domain"/>
    <property type="match status" value="1"/>
</dbReference>
<proteinExistence type="inferred from homology"/>
<keyword evidence="3" id="KW-0238">DNA-binding</keyword>